<evidence type="ECO:0000313" key="2">
    <source>
        <dbReference type="Proteomes" id="UP000551758"/>
    </source>
</evidence>
<comment type="caution">
    <text evidence="1">The sequence shown here is derived from an EMBL/GenBank/DDBJ whole genome shotgun (WGS) entry which is preliminary data.</text>
</comment>
<name>A0A7J7EWC0_DICBM</name>
<gene>
    <name evidence="1" type="ORF">HPG69_006382</name>
</gene>
<keyword evidence="2" id="KW-1185">Reference proteome</keyword>
<sequence length="111" mass="12807">MVEIRLSISVRYSIQLQLPGKYYTSSSLKPAHISSWVFLMQGRHISSDKGEQEHPGTQQSDVLPNADGTWYLQVFLDVETIEAAGLSCWYVMQEIEKWKMSDLQMKEDVEH</sequence>
<dbReference type="AlphaFoldDB" id="A0A7J7EWC0"/>
<proteinExistence type="predicted"/>
<evidence type="ECO:0000313" key="1">
    <source>
        <dbReference type="EMBL" id="KAF5920112.1"/>
    </source>
</evidence>
<protein>
    <submittedName>
        <fullName evidence="1">Uncharacterized protein</fullName>
    </submittedName>
</protein>
<organism evidence="1 2">
    <name type="scientific">Diceros bicornis minor</name>
    <name type="common">South-central black rhinoceros</name>
    <dbReference type="NCBI Taxonomy" id="77932"/>
    <lineage>
        <taxon>Eukaryota</taxon>
        <taxon>Metazoa</taxon>
        <taxon>Chordata</taxon>
        <taxon>Craniata</taxon>
        <taxon>Vertebrata</taxon>
        <taxon>Euteleostomi</taxon>
        <taxon>Mammalia</taxon>
        <taxon>Eutheria</taxon>
        <taxon>Laurasiatheria</taxon>
        <taxon>Perissodactyla</taxon>
        <taxon>Rhinocerotidae</taxon>
        <taxon>Diceros</taxon>
    </lineage>
</organism>
<dbReference type="Gene3D" id="2.60.40.10">
    <property type="entry name" value="Immunoglobulins"/>
    <property type="match status" value="1"/>
</dbReference>
<dbReference type="InterPro" id="IPR013783">
    <property type="entry name" value="Ig-like_fold"/>
</dbReference>
<reference evidence="1 2" key="1">
    <citation type="journal article" date="2020" name="Mol. Biol. Evol.">
        <title>Interspecific Gene Flow and the Evolution of Specialization in Black and White Rhinoceros.</title>
        <authorList>
            <person name="Moodley Y."/>
            <person name="Westbury M.V."/>
            <person name="Russo I.M."/>
            <person name="Gopalakrishnan S."/>
            <person name="Rakotoarivelo A."/>
            <person name="Olsen R.A."/>
            <person name="Prost S."/>
            <person name="Tunstall T."/>
            <person name="Ryder O.A."/>
            <person name="Dalen L."/>
            <person name="Bruford M.W."/>
        </authorList>
    </citation>
    <scope>NUCLEOTIDE SEQUENCE [LARGE SCALE GENOMIC DNA]</scope>
    <source>
        <strain evidence="1">SBR-YM</strain>
        <tissue evidence="1">Skin</tissue>
    </source>
</reference>
<dbReference type="Proteomes" id="UP000551758">
    <property type="component" value="Unassembled WGS sequence"/>
</dbReference>
<dbReference type="EMBL" id="JACDTQ010002158">
    <property type="protein sequence ID" value="KAF5920112.1"/>
    <property type="molecule type" value="Genomic_DNA"/>
</dbReference>
<accession>A0A7J7EWC0</accession>